<sequence>MCKFFALFISGKRWMRLVKPCQSDVCDGIDWHVFVTILYFAQNTIIEALKVFQEFIASQFQHKPVHLHRNLGAEHDRMWDQACVCGCVTCHVCPAGQSHDSMMQRHFSRETAVKEACAASTRVPSSAELVDVTHDMMAA</sequence>
<gene>
    <name evidence="1" type="ORF">HJG63_012003</name>
</gene>
<name>A0A7J8FIP4_ROUAE</name>
<dbReference type="AlphaFoldDB" id="A0A7J8FIP4"/>
<evidence type="ECO:0000313" key="1">
    <source>
        <dbReference type="EMBL" id="KAF6447578.1"/>
    </source>
</evidence>
<protein>
    <submittedName>
        <fullName evidence="1">Uncharacterized protein</fullName>
    </submittedName>
</protein>
<keyword evidence="2" id="KW-1185">Reference proteome</keyword>
<dbReference type="Proteomes" id="UP000593571">
    <property type="component" value="Unassembled WGS sequence"/>
</dbReference>
<evidence type="ECO:0000313" key="2">
    <source>
        <dbReference type="Proteomes" id="UP000593571"/>
    </source>
</evidence>
<dbReference type="EMBL" id="JACASE010000007">
    <property type="protein sequence ID" value="KAF6447578.1"/>
    <property type="molecule type" value="Genomic_DNA"/>
</dbReference>
<accession>A0A7J8FIP4</accession>
<organism evidence="1 2">
    <name type="scientific">Rousettus aegyptiacus</name>
    <name type="common">Egyptian fruit bat</name>
    <name type="synonym">Pteropus aegyptiacus</name>
    <dbReference type="NCBI Taxonomy" id="9407"/>
    <lineage>
        <taxon>Eukaryota</taxon>
        <taxon>Metazoa</taxon>
        <taxon>Chordata</taxon>
        <taxon>Craniata</taxon>
        <taxon>Vertebrata</taxon>
        <taxon>Euteleostomi</taxon>
        <taxon>Mammalia</taxon>
        <taxon>Eutheria</taxon>
        <taxon>Laurasiatheria</taxon>
        <taxon>Chiroptera</taxon>
        <taxon>Yinpterochiroptera</taxon>
        <taxon>Pteropodoidea</taxon>
        <taxon>Pteropodidae</taxon>
        <taxon>Rousettinae</taxon>
        <taxon>Rousettus</taxon>
    </lineage>
</organism>
<proteinExistence type="predicted"/>
<reference evidence="1 2" key="1">
    <citation type="journal article" date="2020" name="Nature">
        <title>Six reference-quality genomes reveal evolution of bat adaptations.</title>
        <authorList>
            <person name="Jebb D."/>
            <person name="Huang Z."/>
            <person name="Pippel M."/>
            <person name="Hughes G.M."/>
            <person name="Lavrichenko K."/>
            <person name="Devanna P."/>
            <person name="Winkler S."/>
            <person name="Jermiin L.S."/>
            <person name="Skirmuntt E.C."/>
            <person name="Katzourakis A."/>
            <person name="Burkitt-Gray L."/>
            <person name="Ray D.A."/>
            <person name="Sullivan K.A.M."/>
            <person name="Roscito J.G."/>
            <person name="Kirilenko B.M."/>
            <person name="Davalos L.M."/>
            <person name="Corthals A.P."/>
            <person name="Power M.L."/>
            <person name="Jones G."/>
            <person name="Ransome R.D."/>
            <person name="Dechmann D.K.N."/>
            <person name="Locatelli A.G."/>
            <person name="Puechmaille S.J."/>
            <person name="Fedrigo O."/>
            <person name="Jarvis E.D."/>
            <person name="Hiller M."/>
            <person name="Vernes S.C."/>
            <person name="Myers E.W."/>
            <person name="Teeling E.C."/>
        </authorList>
    </citation>
    <scope>NUCLEOTIDE SEQUENCE [LARGE SCALE GENOMIC DNA]</scope>
    <source>
        <strain evidence="1">MRouAeg1</strain>
        <tissue evidence="1">Muscle</tissue>
    </source>
</reference>
<comment type="caution">
    <text evidence="1">The sequence shown here is derived from an EMBL/GenBank/DDBJ whole genome shotgun (WGS) entry which is preliminary data.</text>
</comment>